<dbReference type="PIRSF" id="PIRSF032146">
    <property type="entry name" value="UCP032146"/>
    <property type="match status" value="1"/>
</dbReference>
<keyword evidence="3" id="KW-1185">Reference proteome</keyword>
<comment type="caution">
    <text evidence="2">The sequence shown here is derived from an EMBL/GenBank/DDBJ whole genome shotgun (WGS) entry which is preliminary data.</text>
</comment>
<reference evidence="2 3" key="1">
    <citation type="submission" date="2020-08" db="EMBL/GenBank/DDBJ databases">
        <title>Genomic Encyclopedia of Type Strains, Phase IV (KMG-IV): sequencing the most valuable type-strain genomes for metagenomic binning, comparative biology and taxonomic classification.</title>
        <authorList>
            <person name="Goeker M."/>
        </authorList>
    </citation>
    <scope>NUCLEOTIDE SEQUENCE [LARGE SCALE GENOMIC DNA]</scope>
    <source>
        <strain evidence="2 3">DSM 22198</strain>
    </source>
</reference>
<dbReference type="NCBIfam" id="NF002769">
    <property type="entry name" value="PRK02853.1"/>
    <property type="match status" value="1"/>
</dbReference>
<dbReference type="InterPro" id="IPR008321">
    <property type="entry name" value="UCP032146"/>
</dbReference>
<evidence type="ECO:0000313" key="3">
    <source>
        <dbReference type="Proteomes" id="UP000539175"/>
    </source>
</evidence>
<accession>A0A7X0B1D8</accession>
<dbReference type="AlphaFoldDB" id="A0A7X0B1D8"/>
<dbReference type="EMBL" id="JACIIZ010000007">
    <property type="protein sequence ID" value="MBB6252399.1"/>
    <property type="molecule type" value="Genomic_DNA"/>
</dbReference>
<evidence type="ECO:0000256" key="1">
    <source>
        <dbReference type="HAMAP-Rule" id="MF_00678"/>
    </source>
</evidence>
<organism evidence="2 3">
    <name type="scientific">Nitrospirillum iridis</name>
    <dbReference type="NCBI Taxonomy" id="765888"/>
    <lineage>
        <taxon>Bacteria</taxon>
        <taxon>Pseudomonadati</taxon>
        <taxon>Pseudomonadota</taxon>
        <taxon>Alphaproteobacteria</taxon>
        <taxon>Rhodospirillales</taxon>
        <taxon>Azospirillaceae</taxon>
        <taxon>Nitrospirillum</taxon>
    </lineage>
</organism>
<evidence type="ECO:0000313" key="2">
    <source>
        <dbReference type="EMBL" id="MBB6252399.1"/>
    </source>
</evidence>
<gene>
    <name evidence="2" type="ORF">FHS74_002959</name>
</gene>
<comment type="similarity">
    <text evidence="1">Belongs to the UPF0262 family.</text>
</comment>
<dbReference type="Proteomes" id="UP000539175">
    <property type="component" value="Unassembled WGS sequence"/>
</dbReference>
<dbReference type="HAMAP" id="MF_00678">
    <property type="entry name" value="UPF0262"/>
    <property type="match status" value="1"/>
</dbReference>
<protein>
    <recommendedName>
        <fullName evidence="1">UPF0262 protein FHS74_002959</fullName>
    </recommendedName>
</protein>
<name>A0A7X0B1D8_9PROT</name>
<dbReference type="RefSeq" id="WP_184801730.1">
    <property type="nucleotide sequence ID" value="NZ_JACIIZ010000007.1"/>
</dbReference>
<sequence length="172" mass="19768">MSDARPPDDGRPPDPGRQRIIHVQLVEQTAIRRRPEVEHERAVALFDLVEENQQFQLVDHPQSGPYRLYLSIEDNRMVFDLRDEGDAEVDRITLPLTPLRTVIRDYFLICEGYYKAIKTASPSQIEAIDMGRRGLHNEGSDILRERLAAKVAMDHGTARRLFTLICVLHIRG</sequence>
<dbReference type="Pfam" id="PF06793">
    <property type="entry name" value="UPF0262"/>
    <property type="match status" value="1"/>
</dbReference>
<proteinExistence type="inferred from homology"/>